<gene>
    <name evidence="1" type="ORF">PSA21_208</name>
</gene>
<proteinExistence type="predicted"/>
<accession>A0A481W5T3</accession>
<dbReference type="Proteomes" id="UP000294134">
    <property type="component" value="Segment"/>
</dbReference>
<organism evidence="1 2">
    <name type="scientific">Pseudomonas phage Psa21</name>
    <dbReference type="NCBI Taxonomy" id="2530023"/>
    <lineage>
        <taxon>Viruses</taxon>
        <taxon>Duplodnaviria</taxon>
        <taxon>Heunggongvirae</taxon>
        <taxon>Uroviricota</taxon>
        <taxon>Caudoviricetes</taxon>
        <taxon>Chimalliviridae</taxon>
        <taxon>Tepukevirus</taxon>
        <taxon>Tepukevirus Psa21</taxon>
    </lineage>
</organism>
<reference evidence="1 2" key="1">
    <citation type="submission" date="2019-02" db="EMBL/GenBank/DDBJ databases">
        <authorList>
            <person name="Frampton R.A."/>
            <person name="Wojtus J.K."/>
            <person name="Fineran P.C."/>
            <person name="Hendrickson H.L."/>
        </authorList>
    </citation>
    <scope>NUCLEOTIDE SEQUENCE [LARGE SCALE GENOMIC DNA]</scope>
</reference>
<evidence type="ECO:0000313" key="2">
    <source>
        <dbReference type="Proteomes" id="UP000294134"/>
    </source>
</evidence>
<protein>
    <submittedName>
        <fullName evidence="1">Uncharacterized protein</fullName>
    </submittedName>
</protein>
<sequence>MNIHNVAEIQPKVNGLLNSTALAKRKPLYLNLTKKVNHMYNRLSDITVSGTVGAILKFVFAPITYPLKWIFEHRCDLDDSGCCTNEFCSIGKLDQPGWGQMNNRWVRRQPLPITAPKGPPPLQKEMGQYTKENVMTTITMFSQDIHICAPSNLSIHVANNVICIISRE</sequence>
<dbReference type="EMBL" id="MK552327">
    <property type="protein sequence ID" value="QBJ02734.1"/>
    <property type="molecule type" value="Genomic_DNA"/>
</dbReference>
<name>A0A481W5T3_9CAUD</name>
<evidence type="ECO:0000313" key="1">
    <source>
        <dbReference type="EMBL" id="QBJ02734.1"/>
    </source>
</evidence>
<keyword evidence="2" id="KW-1185">Reference proteome</keyword>